<keyword evidence="6 12" id="KW-0418">Kinase</keyword>
<accession>A0A4R5BWQ1</accession>
<keyword evidence="8" id="KW-0902">Two-component regulatory system</keyword>
<dbReference type="GO" id="GO:0005524">
    <property type="term" value="F:ATP binding"/>
    <property type="evidence" value="ECO:0007669"/>
    <property type="project" value="UniProtKB-KW"/>
</dbReference>
<feature type="region of interest" description="Disordered" evidence="9">
    <location>
        <begin position="275"/>
        <end position="296"/>
    </location>
</feature>
<dbReference type="Gene3D" id="1.20.5.1930">
    <property type="match status" value="1"/>
</dbReference>
<dbReference type="PANTHER" id="PTHR24421">
    <property type="entry name" value="NITRATE/NITRITE SENSOR PROTEIN NARX-RELATED"/>
    <property type="match status" value="1"/>
</dbReference>
<dbReference type="GO" id="GO:0000155">
    <property type="term" value="F:phosphorelay sensor kinase activity"/>
    <property type="evidence" value="ECO:0007669"/>
    <property type="project" value="InterPro"/>
</dbReference>
<dbReference type="Pfam" id="PF07730">
    <property type="entry name" value="HisKA_3"/>
    <property type="match status" value="1"/>
</dbReference>
<feature type="transmembrane region" description="Helical" evidence="10">
    <location>
        <begin position="98"/>
        <end position="118"/>
    </location>
</feature>
<evidence type="ECO:0000256" key="1">
    <source>
        <dbReference type="ARBA" id="ARBA00000085"/>
    </source>
</evidence>
<dbReference type="Proteomes" id="UP000294723">
    <property type="component" value="Unassembled WGS sequence"/>
</dbReference>
<keyword evidence="13" id="KW-1185">Reference proteome</keyword>
<evidence type="ECO:0000256" key="6">
    <source>
        <dbReference type="ARBA" id="ARBA00022777"/>
    </source>
</evidence>
<dbReference type="PANTHER" id="PTHR24421:SF10">
    <property type="entry name" value="NITRATE_NITRITE SENSOR PROTEIN NARQ"/>
    <property type="match status" value="1"/>
</dbReference>
<feature type="domain" description="Signal transduction histidine kinase subgroup 3 dimerisation and phosphoacceptor" evidence="11">
    <location>
        <begin position="189"/>
        <end position="253"/>
    </location>
</feature>
<keyword evidence="4" id="KW-0808">Transferase</keyword>
<feature type="transmembrane region" description="Helical" evidence="10">
    <location>
        <begin position="150"/>
        <end position="170"/>
    </location>
</feature>
<evidence type="ECO:0000256" key="3">
    <source>
        <dbReference type="ARBA" id="ARBA00022553"/>
    </source>
</evidence>
<feature type="transmembrane region" description="Helical" evidence="10">
    <location>
        <begin position="67"/>
        <end position="86"/>
    </location>
</feature>
<protein>
    <recommendedName>
        <fullName evidence="2">histidine kinase</fullName>
        <ecNumber evidence="2">2.7.13.3</ecNumber>
    </recommendedName>
</protein>
<dbReference type="GO" id="GO:0016020">
    <property type="term" value="C:membrane"/>
    <property type="evidence" value="ECO:0007669"/>
    <property type="project" value="InterPro"/>
</dbReference>
<keyword evidence="5" id="KW-0547">Nucleotide-binding</keyword>
<evidence type="ECO:0000259" key="11">
    <source>
        <dbReference type="Pfam" id="PF07730"/>
    </source>
</evidence>
<reference evidence="12 13" key="1">
    <citation type="submission" date="2019-03" db="EMBL/GenBank/DDBJ databases">
        <title>Draft genome sequences of novel Actinobacteria.</title>
        <authorList>
            <person name="Sahin N."/>
            <person name="Ay H."/>
            <person name="Saygin H."/>
        </authorList>
    </citation>
    <scope>NUCLEOTIDE SEQUENCE [LARGE SCALE GENOMIC DNA]</scope>
    <source>
        <strain evidence="12 13">5K548</strain>
    </source>
</reference>
<comment type="catalytic activity">
    <reaction evidence="1">
        <text>ATP + protein L-histidine = ADP + protein N-phospho-L-histidine.</text>
        <dbReference type="EC" id="2.7.13.3"/>
    </reaction>
</comment>
<dbReference type="RefSeq" id="WP_132681962.1">
    <property type="nucleotide sequence ID" value="NZ_SMLA01000008.1"/>
</dbReference>
<evidence type="ECO:0000256" key="9">
    <source>
        <dbReference type="SAM" id="MobiDB-lite"/>
    </source>
</evidence>
<evidence type="ECO:0000313" key="13">
    <source>
        <dbReference type="Proteomes" id="UP000294723"/>
    </source>
</evidence>
<feature type="compositionally biased region" description="Basic and acidic residues" evidence="9">
    <location>
        <begin position="275"/>
        <end position="288"/>
    </location>
</feature>
<evidence type="ECO:0000256" key="10">
    <source>
        <dbReference type="SAM" id="Phobius"/>
    </source>
</evidence>
<dbReference type="InterPro" id="IPR011712">
    <property type="entry name" value="Sig_transdc_His_kin_sub3_dim/P"/>
</dbReference>
<keyword evidence="7" id="KW-0067">ATP-binding</keyword>
<dbReference type="SUPFAM" id="SSF55874">
    <property type="entry name" value="ATPase domain of HSP90 chaperone/DNA topoisomerase II/histidine kinase"/>
    <property type="match status" value="1"/>
</dbReference>
<keyword evidence="10" id="KW-0472">Membrane</keyword>
<dbReference type="AlphaFoldDB" id="A0A4R5BWQ1"/>
<dbReference type="EMBL" id="SMLA01000008">
    <property type="protein sequence ID" value="TDD90599.1"/>
    <property type="molecule type" value="Genomic_DNA"/>
</dbReference>
<dbReference type="EC" id="2.7.13.3" evidence="2"/>
<sequence length="392" mass="41862">MVFPGKPPWQSLLWLSGIVLATPVTMLLEYVIFEGFDGVRWPPAVMYTGGAIAALVLLIAPRLGPRALPAATIGAAVVAAAAYYPAYDAEGWKERPDLACLLLTPTLALLILLGLVVWRSRKRWVVAAVVIVTASVVAQPAIGRGRLTELVLAFLLLCCVALSCTIGLAARLARRARLRQIEHERLLQRTDFARDLHDFVGHYVTGMVVQARGAQAIAKRSPQQALDTLDGIAEAGTEAMESLHRMVGLLRAEDGVSTAPLATIDEISTMVERFDRGPGPDARLRLPESTDGIPADVGTTAHRVVLEGLTNVRKHGRNVTAVRIDVERADSELVVRVGDDGTVGKISGSGFGLRGLRDRVAEVGGEFEDGPLPTGGWGLEARMPLPSNGGST</sequence>
<evidence type="ECO:0000256" key="8">
    <source>
        <dbReference type="ARBA" id="ARBA00023012"/>
    </source>
</evidence>
<comment type="caution">
    <text evidence="12">The sequence shown here is derived from an EMBL/GenBank/DDBJ whole genome shotgun (WGS) entry which is preliminary data.</text>
</comment>
<name>A0A4R5BWQ1_9PSEU</name>
<feature type="transmembrane region" description="Helical" evidence="10">
    <location>
        <begin position="12"/>
        <end position="32"/>
    </location>
</feature>
<evidence type="ECO:0000256" key="5">
    <source>
        <dbReference type="ARBA" id="ARBA00022741"/>
    </source>
</evidence>
<organism evidence="12 13">
    <name type="scientific">Saccharopolyspora karakumensis</name>
    <dbReference type="NCBI Taxonomy" id="2530386"/>
    <lineage>
        <taxon>Bacteria</taxon>
        <taxon>Bacillati</taxon>
        <taxon>Actinomycetota</taxon>
        <taxon>Actinomycetes</taxon>
        <taxon>Pseudonocardiales</taxon>
        <taxon>Pseudonocardiaceae</taxon>
        <taxon>Saccharopolyspora</taxon>
    </lineage>
</organism>
<keyword evidence="10" id="KW-1133">Transmembrane helix</keyword>
<dbReference type="InterPro" id="IPR050482">
    <property type="entry name" value="Sensor_HK_TwoCompSys"/>
</dbReference>
<dbReference type="GO" id="GO:0046983">
    <property type="term" value="F:protein dimerization activity"/>
    <property type="evidence" value="ECO:0007669"/>
    <property type="project" value="InterPro"/>
</dbReference>
<evidence type="ECO:0000256" key="4">
    <source>
        <dbReference type="ARBA" id="ARBA00022679"/>
    </source>
</evidence>
<proteinExistence type="predicted"/>
<evidence type="ECO:0000256" key="7">
    <source>
        <dbReference type="ARBA" id="ARBA00022840"/>
    </source>
</evidence>
<evidence type="ECO:0000256" key="2">
    <source>
        <dbReference type="ARBA" id="ARBA00012438"/>
    </source>
</evidence>
<feature type="region of interest" description="Disordered" evidence="9">
    <location>
        <begin position="367"/>
        <end position="392"/>
    </location>
</feature>
<feature type="transmembrane region" description="Helical" evidence="10">
    <location>
        <begin position="125"/>
        <end position="144"/>
    </location>
</feature>
<dbReference type="Gene3D" id="3.30.565.10">
    <property type="entry name" value="Histidine kinase-like ATPase, C-terminal domain"/>
    <property type="match status" value="1"/>
</dbReference>
<gene>
    <name evidence="12" type="ORF">E1202_08200</name>
</gene>
<dbReference type="CDD" id="cd16917">
    <property type="entry name" value="HATPase_UhpB-NarQ-NarX-like"/>
    <property type="match status" value="1"/>
</dbReference>
<keyword evidence="3" id="KW-0597">Phosphoprotein</keyword>
<feature type="transmembrane region" description="Helical" evidence="10">
    <location>
        <begin position="44"/>
        <end position="60"/>
    </location>
</feature>
<dbReference type="InterPro" id="IPR036890">
    <property type="entry name" value="HATPase_C_sf"/>
</dbReference>
<evidence type="ECO:0000313" key="12">
    <source>
        <dbReference type="EMBL" id="TDD90599.1"/>
    </source>
</evidence>
<keyword evidence="10" id="KW-0812">Transmembrane</keyword>